<keyword evidence="6" id="KW-1185">Reference proteome</keyword>
<dbReference type="Pfam" id="PF01663">
    <property type="entry name" value="Phosphodiest"/>
    <property type="match status" value="1"/>
</dbReference>
<name>A0ABP9DXX5_9GAMM</name>
<dbReference type="RefSeq" id="WP_345294796.1">
    <property type="nucleotide sequence ID" value="NZ_BAABJY010000002.1"/>
</dbReference>
<evidence type="ECO:0000256" key="1">
    <source>
        <dbReference type="ARBA" id="ARBA00022553"/>
    </source>
</evidence>
<feature type="chain" id="PRO_5045510389" evidence="4">
    <location>
        <begin position="20"/>
        <end position="535"/>
    </location>
</feature>
<evidence type="ECO:0000256" key="4">
    <source>
        <dbReference type="SAM" id="SignalP"/>
    </source>
</evidence>
<evidence type="ECO:0000256" key="3">
    <source>
        <dbReference type="ARBA" id="ARBA00022729"/>
    </source>
</evidence>
<proteinExistence type="predicted"/>
<comment type="caution">
    <text evidence="5">The sequence shown here is derived from an EMBL/GenBank/DDBJ whole genome shotgun (WGS) entry which is preliminary data.</text>
</comment>
<dbReference type="EMBL" id="BAABJY010000002">
    <property type="protein sequence ID" value="GAA4863007.1"/>
    <property type="molecule type" value="Genomic_DNA"/>
</dbReference>
<dbReference type="Gene3D" id="3.40.720.10">
    <property type="entry name" value="Alkaline Phosphatase, subunit A"/>
    <property type="match status" value="2"/>
</dbReference>
<keyword evidence="1" id="KW-0597">Phosphoprotein</keyword>
<evidence type="ECO:0000256" key="2">
    <source>
        <dbReference type="ARBA" id="ARBA00022723"/>
    </source>
</evidence>
<dbReference type="PIRSF" id="PIRSF031924">
    <property type="entry name" value="Pi-irrepressible_AP"/>
    <property type="match status" value="1"/>
</dbReference>
<dbReference type="PROSITE" id="PS51257">
    <property type="entry name" value="PROKAR_LIPOPROTEIN"/>
    <property type="match status" value="1"/>
</dbReference>
<accession>A0ABP9DXX5</accession>
<dbReference type="Proteomes" id="UP001501323">
    <property type="component" value="Unassembled WGS sequence"/>
</dbReference>
<dbReference type="InterPro" id="IPR017850">
    <property type="entry name" value="Alkaline_phosphatase_core_sf"/>
</dbReference>
<dbReference type="PANTHER" id="PTHR10151">
    <property type="entry name" value="ECTONUCLEOTIDE PYROPHOSPHATASE/PHOSPHODIESTERASE"/>
    <property type="match status" value="1"/>
</dbReference>
<keyword evidence="2" id="KW-0479">Metal-binding</keyword>
<reference evidence="6" key="1">
    <citation type="journal article" date="2019" name="Int. J. Syst. Evol. Microbiol.">
        <title>The Global Catalogue of Microorganisms (GCM) 10K type strain sequencing project: providing services to taxonomists for standard genome sequencing and annotation.</title>
        <authorList>
            <consortium name="The Broad Institute Genomics Platform"/>
            <consortium name="The Broad Institute Genome Sequencing Center for Infectious Disease"/>
            <person name="Wu L."/>
            <person name="Ma J."/>
        </authorList>
    </citation>
    <scope>NUCLEOTIDE SEQUENCE [LARGE SCALE GENOMIC DNA]</scope>
    <source>
        <strain evidence="6">JCM 18392</strain>
    </source>
</reference>
<gene>
    <name evidence="5" type="ORF">GCM10023332_13900</name>
</gene>
<evidence type="ECO:0000313" key="6">
    <source>
        <dbReference type="Proteomes" id="UP001501323"/>
    </source>
</evidence>
<dbReference type="InterPro" id="IPR026263">
    <property type="entry name" value="Alkaline_phosphatase_prok"/>
</dbReference>
<organism evidence="5 6">
    <name type="scientific">Luteimonas vadosa</name>
    <dbReference type="NCBI Taxonomy" id="1165507"/>
    <lineage>
        <taxon>Bacteria</taxon>
        <taxon>Pseudomonadati</taxon>
        <taxon>Pseudomonadota</taxon>
        <taxon>Gammaproteobacteria</taxon>
        <taxon>Lysobacterales</taxon>
        <taxon>Lysobacteraceae</taxon>
        <taxon>Luteimonas</taxon>
    </lineage>
</organism>
<dbReference type="InterPro" id="IPR002591">
    <property type="entry name" value="Phosphodiest/P_Trfase"/>
</dbReference>
<keyword evidence="3 4" id="KW-0732">Signal</keyword>
<evidence type="ECO:0000313" key="5">
    <source>
        <dbReference type="EMBL" id="GAA4863007.1"/>
    </source>
</evidence>
<feature type="signal peptide" evidence="4">
    <location>
        <begin position="1"/>
        <end position="19"/>
    </location>
</feature>
<dbReference type="SUPFAM" id="SSF53649">
    <property type="entry name" value="Alkaline phosphatase-like"/>
    <property type="match status" value="1"/>
</dbReference>
<sequence>MRAAPIPATILWLACLAQAACTHAPRAEVAAEAAQVPAPTPRLAVVVVVDQMRADYLTRYRPYFTGGFQRLLSEGRDFPDAWVDHAYTNSLPGHTTVLTGAYPRRHGIVDNIWREIGPAGVELKSAFSVVDRRDGAPYALDAATLPEWVVAQDPRAKFAAIGSNDAPRVYAGQLRGPVFWYARDGRPYITNDNYAPAVPDWVVAFNDGRVRELAGTDWRSSIPAALAAQLRPDDSAFENGDGQRAFPYLAPADASKRLAWLTGTPAADQATLELAALATERLELGADDIPDVLAISLNSLDEIGHAYGPFSHEQTDAVLKLDVALGRFMARLDELVGAGQWVMALTADHGVNTTPEQRRLDGSDEGVRVSQETARELAEAAYAAAEGIEDPVARAAAAARRIERFPFIERAYTEQEVSAFVPDPRTREGLLALSYRPGRIPEHPLYIRDLAVAALGVYVLPKQAVMMDWGTAIHGSPYEYDRRVPLVVYGASVAPGTSAQRAATVDVAPTLAGLIGVRPRDAVDGRDLLEADPGP</sequence>
<dbReference type="PANTHER" id="PTHR10151:SF120">
    <property type="entry name" value="BIS(5'-ADENOSYL)-TRIPHOSPHATASE"/>
    <property type="match status" value="1"/>
</dbReference>
<protein>
    <submittedName>
        <fullName evidence="5">Alkaline phosphatase family protein</fullName>
    </submittedName>
</protein>